<dbReference type="OrthoDB" id="4282429at2"/>
<reference evidence="1 2" key="1">
    <citation type="submission" date="2017-06" db="EMBL/GenBank/DDBJ databases">
        <authorList>
            <person name="Kim H.J."/>
            <person name="Triplett B.A."/>
        </authorList>
    </citation>
    <scope>NUCLEOTIDE SEQUENCE [LARGE SCALE GENOMIC DNA]</scope>
    <source>
        <strain evidence="1 2">CGMCC 4.1858</strain>
    </source>
</reference>
<sequence length="68" mass="7255">MPHGTDTRARGAAAEATALSEHCELAGRPGYEDLHHDCRRDADYTLPGSPGIVVTPRCGCGCHRKGPR</sequence>
<dbReference type="EMBL" id="FZOF01000001">
    <property type="protein sequence ID" value="SNR79528.1"/>
    <property type="molecule type" value="Genomic_DNA"/>
</dbReference>
<name>A0A238Z972_9ACTN</name>
<evidence type="ECO:0000313" key="1">
    <source>
        <dbReference type="EMBL" id="SNR79528.1"/>
    </source>
</evidence>
<gene>
    <name evidence="1" type="ORF">SAMN05216252_10175</name>
</gene>
<dbReference type="AlphaFoldDB" id="A0A238Z972"/>
<keyword evidence="2" id="KW-1185">Reference proteome</keyword>
<accession>A0A238Z972</accession>
<dbReference type="Proteomes" id="UP000198280">
    <property type="component" value="Unassembled WGS sequence"/>
</dbReference>
<proteinExistence type="predicted"/>
<dbReference type="RefSeq" id="WP_089221541.1">
    <property type="nucleotide sequence ID" value="NZ_FZOF01000001.1"/>
</dbReference>
<organism evidence="1 2">
    <name type="scientific">Actinacidiphila glaucinigra</name>
    <dbReference type="NCBI Taxonomy" id="235986"/>
    <lineage>
        <taxon>Bacteria</taxon>
        <taxon>Bacillati</taxon>
        <taxon>Actinomycetota</taxon>
        <taxon>Actinomycetes</taxon>
        <taxon>Kitasatosporales</taxon>
        <taxon>Streptomycetaceae</taxon>
        <taxon>Actinacidiphila</taxon>
    </lineage>
</organism>
<evidence type="ECO:0000313" key="2">
    <source>
        <dbReference type="Proteomes" id="UP000198280"/>
    </source>
</evidence>
<protein>
    <submittedName>
        <fullName evidence="1">Uncharacterized protein</fullName>
    </submittedName>
</protein>